<keyword evidence="1" id="KW-0472">Membrane</keyword>
<comment type="caution">
    <text evidence="2">The sequence shown here is derived from an EMBL/GenBank/DDBJ whole genome shotgun (WGS) entry which is preliminary data.</text>
</comment>
<keyword evidence="1" id="KW-0812">Transmembrane</keyword>
<keyword evidence="1" id="KW-1133">Transmembrane helix</keyword>
<sequence>MIAVELGLISKLIAQSEASGAADFGSRQFTNHQISFAHAKIERWQLVLAGVSLYIGFVYINFYISSGRMAWLPAPPCTKSARLLMVDSSRR</sequence>
<evidence type="ECO:0000256" key="1">
    <source>
        <dbReference type="SAM" id="Phobius"/>
    </source>
</evidence>
<feature type="transmembrane region" description="Helical" evidence="1">
    <location>
        <begin position="44"/>
        <end position="64"/>
    </location>
</feature>
<gene>
    <name evidence="2" type="ORF">H6G97_47570</name>
</gene>
<dbReference type="Proteomes" id="UP000623440">
    <property type="component" value="Unassembled WGS sequence"/>
</dbReference>
<reference evidence="2 3" key="1">
    <citation type="journal article" date="2020" name="ISME J.">
        <title>Comparative genomics reveals insights into cyanobacterial evolution and habitat adaptation.</title>
        <authorList>
            <person name="Chen M.Y."/>
            <person name="Teng W.K."/>
            <person name="Zhao L."/>
            <person name="Hu C.X."/>
            <person name="Zhou Y.K."/>
            <person name="Han B.P."/>
            <person name="Song L.R."/>
            <person name="Shu W.S."/>
        </authorList>
    </citation>
    <scope>NUCLEOTIDE SEQUENCE [LARGE SCALE GENOMIC DNA]</scope>
    <source>
        <strain evidence="2 3">FACHB-838</strain>
    </source>
</reference>
<organism evidence="2 3">
    <name type="scientific">Nostoc flagelliforme FACHB-838</name>
    <dbReference type="NCBI Taxonomy" id="2692904"/>
    <lineage>
        <taxon>Bacteria</taxon>
        <taxon>Bacillati</taxon>
        <taxon>Cyanobacteriota</taxon>
        <taxon>Cyanophyceae</taxon>
        <taxon>Nostocales</taxon>
        <taxon>Nostocaceae</taxon>
        <taxon>Nostoc</taxon>
    </lineage>
</organism>
<name>A0ABR8E4T5_9NOSO</name>
<evidence type="ECO:0000313" key="3">
    <source>
        <dbReference type="Proteomes" id="UP000623440"/>
    </source>
</evidence>
<keyword evidence="3" id="KW-1185">Reference proteome</keyword>
<proteinExistence type="predicted"/>
<evidence type="ECO:0000313" key="2">
    <source>
        <dbReference type="EMBL" id="MBD2536530.1"/>
    </source>
</evidence>
<accession>A0ABR8E4T5</accession>
<dbReference type="EMBL" id="JACJSI010000479">
    <property type="protein sequence ID" value="MBD2536530.1"/>
    <property type="molecule type" value="Genomic_DNA"/>
</dbReference>
<dbReference type="RefSeq" id="WP_190947239.1">
    <property type="nucleotide sequence ID" value="NZ_JACJSI010000479.1"/>
</dbReference>
<protein>
    <submittedName>
        <fullName evidence="2">Uncharacterized protein</fullName>
    </submittedName>
</protein>